<feature type="compositionally biased region" description="Low complexity" evidence="1">
    <location>
        <begin position="301"/>
        <end position="323"/>
    </location>
</feature>
<dbReference type="Proteomes" id="UP001500067">
    <property type="component" value="Unassembled WGS sequence"/>
</dbReference>
<feature type="region of interest" description="Disordered" evidence="1">
    <location>
        <begin position="301"/>
        <end position="327"/>
    </location>
</feature>
<evidence type="ECO:0000313" key="3">
    <source>
        <dbReference type="Proteomes" id="UP001500067"/>
    </source>
</evidence>
<comment type="caution">
    <text evidence="2">The sequence shown here is derived from an EMBL/GenBank/DDBJ whole genome shotgun (WGS) entry which is preliminary data.</text>
</comment>
<protein>
    <submittedName>
        <fullName evidence="2">Uncharacterized protein</fullName>
    </submittedName>
</protein>
<gene>
    <name evidence="2" type="ORF">GCM10023093_29530</name>
</gene>
<reference evidence="3" key="1">
    <citation type="journal article" date="2019" name="Int. J. Syst. Evol. Microbiol.">
        <title>The Global Catalogue of Microorganisms (GCM) 10K type strain sequencing project: providing services to taxonomists for standard genome sequencing and annotation.</title>
        <authorList>
            <consortium name="The Broad Institute Genomics Platform"/>
            <consortium name="The Broad Institute Genome Sequencing Center for Infectious Disease"/>
            <person name="Wu L."/>
            <person name="Ma J."/>
        </authorList>
    </citation>
    <scope>NUCLEOTIDE SEQUENCE [LARGE SCALE GENOMIC DNA]</scope>
    <source>
        <strain evidence="3">JCM 32105</strain>
    </source>
</reference>
<organism evidence="2 3">
    <name type="scientific">Nemorincola caseinilytica</name>
    <dbReference type="NCBI Taxonomy" id="2054315"/>
    <lineage>
        <taxon>Bacteria</taxon>
        <taxon>Pseudomonadati</taxon>
        <taxon>Bacteroidota</taxon>
        <taxon>Chitinophagia</taxon>
        <taxon>Chitinophagales</taxon>
        <taxon>Chitinophagaceae</taxon>
        <taxon>Nemorincola</taxon>
    </lineage>
</organism>
<evidence type="ECO:0000313" key="2">
    <source>
        <dbReference type="EMBL" id="GAA4469670.1"/>
    </source>
</evidence>
<name>A0ABP8NMC2_9BACT</name>
<accession>A0ABP8NMC2</accession>
<keyword evidence="3" id="KW-1185">Reference proteome</keyword>
<proteinExistence type="predicted"/>
<evidence type="ECO:0000256" key="1">
    <source>
        <dbReference type="SAM" id="MobiDB-lite"/>
    </source>
</evidence>
<sequence>MGKMEDLVRQVVAYHNIPCYRVASAIENHVNANGEHVAVPVVRVVGFFEDTISTITGVLNSEFELYQVNVTGADAFAASSKVYQASLRENRIDLPEYNILRPYKFEVHVSSILQDVYSAMYLSLTGNNGTSMQDHIRRDFNRIGAFLEMADIEFIKIRNKVGSADDGMAYSAMPHLPTADRQGFTPVSGQQVAEPVTAAPQQVAETPVQATIAEQIPAAKDNHIEHIQSMDMSVDSFDSLAVSIGNVDSRNSASGNDYFDMLTSSSSQKQTDSYDLVSSEKNTPVVAEVIEEIKPVENVVPEPAPAPVAETPAATTPEVQETPKAGFAPSEGVALNIDKIDTFNMNVSGMIERTTEIIREVGAGANGAATPAIAGSVKKEEEADMDENANMNDASLKEFVMTSPLVKEVDRMIAERAGAKINDDVDIEGDVERLRFLKVFTLKQLHERIADNKDDVVAFAEKWIGKDNGGSFDSGICLFYLEYLLVGKKNDPAFSVEYVLKFISDNDYSARYIIPTYNAIRHAAGEPQSSNFAHLTLK</sequence>
<dbReference type="EMBL" id="BAABFA010000024">
    <property type="protein sequence ID" value="GAA4469670.1"/>
    <property type="molecule type" value="Genomic_DNA"/>
</dbReference>